<evidence type="ECO:0000256" key="1">
    <source>
        <dbReference type="ARBA" id="ARBA00023224"/>
    </source>
</evidence>
<evidence type="ECO:0000259" key="4">
    <source>
        <dbReference type="PROSITE" id="PS50111"/>
    </source>
</evidence>
<keyword evidence="6" id="KW-1185">Reference proteome</keyword>
<keyword evidence="3" id="KW-0812">Transmembrane</keyword>
<dbReference type="Proteomes" id="UP000474024">
    <property type="component" value="Unassembled WGS sequence"/>
</dbReference>
<dbReference type="AlphaFoldDB" id="A0A6L5YV49"/>
<feature type="transmembrane region" description="Helical" evidence="3">
    <location>
        <begin position="68"/>
        <end position="88"/>
    </location>
</feature>
<dbReference type="Gene3D" id="1.10.287.950">
    <property type="entry name" value="Methyl-accepting chemotaxis protein"/>
    <property type="match status" value="1"/>
</dbReference>
<dbReference type="InterPro" id="IPR004089">
    <property type="entry name" value="MCPsignal_dom"/>
</dbReference>
<keyword evidence="3" id="KW-1133">Transmembrane helix</keyword>
<dbReference type="PANTHER" id="PTHR32089:SF112">
    <property type="entry name" value="LYSOZYME-LIKE PROTEIN-RELATED"/>
    <property type="match status" value="1"/>
</dbReference>
<evidence type="ECO:0000313" key="5">
    <source>
        <dbReference type="EMBL" id="MST75846.1"/>
    </source>
</evidence>
<feature type="transmembrane region" description="Helical" evidence="3">
    <location>
        <begin position="40"/>
        <end position="61"/>
    </location>
</feature>
<evidence type="ECO:0000256" key="2">
    <source>
        <dbReference type="PROSITE-ProRule" id="PRU00284"/>
    </source>
</evidence>
<gene>
    <name evidence="5" type="ORF">FYJ75_12725</name>
</gene>
<dbReference type="PANTHER" id="PTHR32089">
    <property type="entry name" value="METHYL-ACCEPTING CHEMOTAXIS PROTEIN MCPB"/>
    <property type="match status" value="1"/>
</dbReference>
<evidence type="ECO:0000313" key="6">
    <source>
        <dbReference type="Proteomes" id="UP000474024"/>
    </source>
</evidence>
<dbReference type="SMART" id="SM00283">
    <property type="entry name" value="MA"/>
    <property type="match status" value="1"/>
</dbReference>
<dbReference type="EMBL" id="VUNI01000027">
    <property type="protein sequence ID" value="MST75846.1"/>
    <property type="molecule type" value="Genomic_DNA"/>
</dbReference>
<organism evidence="5 6">
    <name type="scientific">Roseburia porci</name>
    <dbReference type="NCBI Taxonomy" id="2605790"/>
    <lineage>
        <taxon>Bacteria</taxon>
        <taxon>Bacillati</taxon>
        <taxon>Bacillota</taxon>
        <taxon>Clostridia</taxon>
        <taxon>Lachnospirales</taxon>
        <taxon>Lachnospiraceae</taxon>
        <taxon>Roseburia</taxon>
    </lineage>
</organism>
<name>A0A6L5YV49_9FIRM</name>
<dbReference type="GO" id="GO:0016020">
    <property type="term" value="C:membrane"/>
    <property type="evidence" value="ECO:0007669"/>
    <property type="project" value="InterPro"/>
</dbReference>
<dbReference type="GO" id="GO:0007165">
    <property type="term" value="P:signal transduction"/>
    <property type="evidence" value="ECO:0007669"/>
    <property type="project" value="UniProtKB-KW"/>
</dbReference>
<feature type="transmembrane region" description="Helical" evidence="3">
    <location>
        <begin position="12"/>
        <end position="34"/>
    </location>
</feature>
<feature type="transmembrane region" description="Helical" evidence="3">
    <location>
        <begin position="146"/>
        <end position="166"/>
    </location>
</feature>
<feature type="domain" description="Methyl-accepting transducer" evidence="4">
    <location>
        <begin position="207"/>
        <end position="450"/>
    </location>
</feature>
<comment type="caution">
    <text evidence="5">The sequence shown here is derived from an EMBL/GenBank/DDBJ whole genome shotgun (WGS) entry which is preliminary data.</text>
</comment>
<proteinExistence type="predicted"/>
<reference evidence="5 6" key="1">
    <citation type="submission" date="2019-08" db="EMBL/GenBank/DDBJ databases">
        <title>In-depth cultivation of the pig gut microbiome towards novel bacterial diversity and tailored functional studies.</title>
        <authorList>
            <person name="Wylensek D."/>
            <person name="Hitch T.C.A."/>
            <person name="Clavel T."/>
        </authorList>
    </citation>
    <scope>NUCLEOTIDE SEQUENCE [LARGE SCALE GENOMIC DNA]</scope>
    <source>
        <strain evidence="5 6">MUC/MUC-530-WT-4D</strain>
    </source>
</reference>
<accession>A0A6L5YV49</accession>
<dbReference type="SUPFAM" id="SSF58104">
    <property type="entry name" value="Methyl-accepting chemotaxis protein (MCP) signaling domain"/>
    <property type="match status" value="1"/>
</dbReference>
<dbReference type="PROSITE" id="PS50111">
    <property type="entry name" value="CHEMOTAXIS_TRANSDUC_2"/>
    <property type="match status" value="1"/>
</dbReference>
<dbReference type="Pfam" id="PF00015">
    <property type="entry name" value="MCPsignal"/>
    <property type="match status" value="1"/>
</dbReference>
<sequence length="497" mass="54138">MTENQYLRANKRVFTVSVIVFAYIALTVLAALAVHQGAHAGRMAAQCITVVGVIIVSVIAYITKKKTYTCAVVLVTAMTGGYAVVSLLNSTEGTWAYALPLVIAAMVYLNERMMMVVNGVVLIANIVRLCIHFDPQAQDILTNNVLAIFVLLLVSYASISITRLLIRFFDENLSVIEDAADQQKDSNDKMILVADNIKKHFGQAMGMLDDLENSIDVSHNSIADIANSTESTAEAIQKQAMMCSEIQSHTDTAEKEIHAMIEASHRTDDTVKESTQVVEELKAQAQSVEESSNIIVEVISSLTDKVNEVQNFIGSIISISDQTNLLALNASIEAARAGEAGKGFAVVAEEIRQLSEQTQEASSNITEIISKLNSDTKKANESIQESVESVQKQNELIDNTKDKFEDVGKTVENLMDNITLAEQSIQKILDSTSVIADNITHLSATGEEVAASSTEGLRMADQTVDSMKNCREILNKIYMLAQDLRDSVGSDDESSSR</sequence>
<dbReference type="RefSeq" id="WP_154430815.1">
    <property type="nucleotide sequence ID" value="NZ_VUNI01000027.1"/>
</dbReference>
<protein>
    <submittedName>
        <fullName evidence="5">Chemotaxis protein</fullName>
    </submittedName>
</protein>
<keyword evidence="1 2" id="KW-0807">Transducer</keyword>
<evidence type="ECO:0000256" key="3">
    <source>
        <dbReference type="SAM" id="Phobius"/>
    </source>
</evidence>
<keyword evidence="3" id="KW-0472">Membrane</keyword>